<evidence type="ECO:0000256" key="1">
    <source>
        <dbReference type="SAM" id="MobiDB-lite"/>
    </source>
</evidence>
<dbReference type="Proteomes" id="UP000006697">
    <property type="component" value="Chromosome"/>
</dbReference>
<dbReference type="InterPro" id="IPR036397">
    <property type="entry name" value="RNaseH_sf"/>
</dbReference>
<dbReference type="AlphaFoldDB" id="A4G9Z4"/>
<accession>A4G9Z4</accession>
<feature type="compositionally biased region" description="Basic and acidic residues" evidence="1">
    <location>
        <begin position="703"/>
        <end position="713"/>
    </location>
</feature>
<feature type="domain" description="Integrase catalytic" evidence="2">
    <location>
        <begin position="296"/>
        <end position="518"/>
    </location>
</feature>
<dbReference type="OrthoDB" id="5439087at2"/>
<dbReference type="HOGENOM" id="CLU_377136_0_0_4"/>
<name>A4G9Z4_HERAR</name>
<dbReference type="KEGG" id="har:HEAR3224"/>
<evidence type="ECO:0000259" key="2">
    <source>
        <dbReference type="PROSITE" id="PS50994"/>
    </source>
</evidence>
<gene>
    <name evidence="3" type="ordered locus">HEAR3224</name>
</gene>
<evidence type="ECO:0000313" key="4">
    <source>
        <dbReference type="Proteomes" id="UP000006697"/>
    </source>
</evidence>
<keyword evidence="4" id="KW-1185">Reference proteome</keyword>
<dbReference type="EMBL" id="CU207211">
    <property type="protein sequence ID" value="CAL63331.2"/>
    <property type="molecule type" value="Genomic_DNA"/>
</dbReference>
<protein>
    <recommendedName>
        <fullName evidence="2">Integrase catalytic domain-containing protein</fullName>
    </recommendedName>
</protein>
<evidence type="ECO:0000313" key="3">
    <source>
        <dbReference type="EMBL" id="CAL63331.2"/>
    </source>
</evidence>
<feature type="region of interest" description="Disordered" evidence="1">
    <location>
        <begin position="691"/>
        <end position="713"/>
    </location>
</feature>
<dbReference type="eggNOG" id="COG2801">
    <property type="taxonomic scope" value="Bacteria"/>
</dbReference>
<dbReference type="GO" id="GO:0003676">
    <property type="term" value="F:nucleic acid binding"/>
    <property type="evidence" value="ECO:0007669"/>
    <property type="project" value="InterPro"/>
</dbReference>
<reference evidence="3 4" key="1">
    <citation type="journal article" date="2007" name="PLoS Genet.">
        <title>A tale of two oxidation states: bacterial colonization of arsenic-rich environments.</title>
        <authorList>
            <person name="Muller D."/>
            <person name="Medigue C."/>
            <person name="Koechler S."/>
            <person name="Barbe V."/>
            <person name="Barakat M."/>
            <person name="Talla E."/>
            <person name="Bonnefoy V."/>
            <person name="Krin E."/>
            <person name="Arsene-Ploetze F."/>
            <person name="Carapito C."/>
            <person name="Chandler M."/>
            <person name="Cournoyer B."/>
            <person name="Cruveiller S."/>
            <person name="Dossat C."/>
            <person name="Duval S."/>
            <person name="Heymann M."/>
            <person name="Leize E."/>
            <person name="Lieutaud A."/>
            <person name="Lievremont D."/>
            <person name="Makita Y."/>
            <person name="Mangenot S."/>
            <person name="Nitschke W."/>
            <person name="Ortet P."/>
            <person name="Perdrial N."/>
            <person name="Schoepp B."/>
            <person name="Siguier N."/>
            <person name="Simeonova D.D."/>
            <person name="Rouy Z."/>
            <person name="Segurens B."/>
            <person name="Turlin E."/>
            <person name="Vallenet D."/>
            <person name="Van Dorsselaer A."/>
            <person name="Weiss S."/>
            <person name="Weissenbach J."/>
            <person name="Lett M.C."/>
            <person name="Danchin A."/>
            <person name="Bertin P.N."/>
        </authorList>
    </citation>
    <scope>NUCLEOTIDE SEQUENCE [LARGE SCALE GENOMIC DNA]</scope>
    <source>
        <strain evidence="4">ULPAs1</strain>
    </source>
</reference>
<dbReference type="STRING" id="204773.HEAR3224"/>
<dbReference type="SUPFAM" id="SSF53098">
    <property type="entry name" value="Ribonuclease H-like"/>
    <property type="match status" value="1"/>
</dbReference>
<sequence length="735" mass="84113">MQPIKFIATPNAALSAGMVVRFENPTTYLRLTHIFETCVFGMWVDVAEKAYFARRPIRYAIEEIKALLRDEGGEIGQIQLPFVFTRSVKDEASEFKLNAAWEMIEPLVSLFEKEENLSARSFSSCIRRRAESLCVNKTTLYRLVMRFYYFGGVRKALLPLARGATPGLAGYKFQPTDGSAEKIYKRRGRQSILAPELGVNEFVVDEADIEDMIRSYKAKLRSGPTYVSIAHEYYLANYFSKRHPEKYRLYLNREMSEPVTVRQFRYYIHSYARLDADLVRNVRSHERNPGSLGSVRANGPGEVYEIDATGGRIHLVSSDDPSLVVGKPILYLLIDRWSRFVISAYISLKPASWEEVRYALLIAFTSREKRFASLGVDIDDNRWPIGRFPAVLCPDRGSEFLGESMERSVAQDLRIEVTPLPPLCPDGKAIVERFIREIKRRMASSELKGVYADRPLDPRTKRIEKKAAVAAVHSLKDAYRSLIEIIDDHNNRPHTALRKLKVLTQAGIAPQPRDAYMWGLRNVTGLRTPPLADEDYFRLLLGTDSASIARGVLRYKQRPYLPVNEIAIEMARISTSRAKSVKVRLDKTDPLEIFVETKFGEWARFRLSVGAMKEIAGLTLDEEEALLGRTAIHWARSDHESRVTRLNNKHLANTKNSKKGAIAKTPVNKRQMDSQETRARRIIETESMKELLTGRQKAPIRGEPSRDSVKADWQKLEEQERLERLRIIQENRNKK</sequence>
<dbReference type="InterPro" id="IPR001584">
    <property type="entry name" value="Integrase_cat-core"/>
</dbReference>
<dbReference type="PROSITE" id="PS50994">
    <property type="entry name" value="INTEGRASE"/>
    <property type="match status" value="1"/>
</dbReference>
<dbReference type="GO" id="GO:0015074">
    <property type="term" value="P:DNA integration"/>
    <property type="evidence" value="ECO:0007669"/>
    <property type="project" value="InterPro"/>
</dbReference>
<dbReference type="InterPro" id="IPR012337">
    <property type="entry name" value="RNaseH-like_sf"/>
</dbReference>
<proteinExistence type="predicted"/>
<organism evidence="3 4">
    <name type="scientific">Herminiimonas arsenicoxydans</name>
    <dbReference type="NCBI Taxonomy" id="204773"/>
    <lineage>
        <taxon>Bacteria</taxon>
        <taxon>Pseudomonadati</taxon>
        <taxon>Pseudomonadota</taxon>
        <taxon>Betaproteobacteria</taxon>
        <taxon>Burkholderiales</taxon>
        <taxon>Oxalobacteraceae</taxon>
        <taxon>Herminiimonas</taxon>
    </lineage>
</organism>
<dbReference type="Gene3D" id="3.30.420.10">
    <property type="entry name" value="Ribonuclease H-like superfamily/Ribonuclease H"/>
    <property type="match status" value="1"/>
</dbReference>